<reference evidence="2" key="1">
    <citation type="journal article" date="2008" name="Nat. Genet.">
        <title>The Pristionchus pacificus genome provides a unique perspective on nematode lifestyle and parasitism.</title>
        <authorList>
            <person name="Dieterich C."/>
            <person name="Clifton S.W."/>
            <person name="Schuster L.N."/>
            <person name="Chinwalla A."/>
            <person name="Delehaunty K."/>
            <person name="Dinkelacker I."/>
            <person name="Fulton L."/>
            <person name="Fulton R."/>
            <person name="Godfrey J."/>
            <person name="Minx P."/>
            <person name="Mitreva M."/>
            <person name="Roeseler W."/>
            <person name="Tian H."/>
            <person name="Witte H."/>
            <person name="Yang S.P."/>
            <person name="Wilson R.K."/>
            <person name="Sommer R.J."/>
        </authorList>
    </citation>
    <scope>NUCLEOTIDE SEQUENCE [LARGE SCALE GENOMIC DNA]</scope>
    <source>
        <strain evidence="2">PS312</strain>
    </source>
</reference>
<dbReference type="Pfam" id="PF10323">
    <property type="entry name" value="7TM_GPCR_Srv"/>
    <property type="match status" value="1"/>
</dbReference>
<organism evidence="1 2">
    <name type="scientific">Pristionchus pacificus</name>
    <name type="common">Parasitic nematode worm</name>
    <dbReference type="NCBI Taxonomy" id="54126"/>
    <lineage>
        <taxon>Eukaryota</taxon>
        <taxon>Metazoa</taxon>
        <taxon>Ecdysozoa</taxon>
        <taxon>Nematoda</taxon>
        <taxon>Chromadorea</taxon>
        <taxon>Rhabditida</taxon>
        <taxon>Rhabditina</taxon>
        <taxon>Diplogasteromorpha</taxon>
        <taxon>Diplogasteroidea</taxon>
        <taxon>Neodiplogasteridae</taxon>
        <taxon>Pristionchus</taxon>
    </lineage>
</organism>
<dbReference type="AlphaFoldDB" id="A0A2A6C3J4"/>
<name>A0A2A6C3J4_PRIPA</name>
<dbReference type="Gene3D" id="1.20.1070.10">
    <property type="entry name" value="Rhodopsin 7-helix transmembrane proteins"/>
    <property type="match status" value="1"/>
</dbReference>
<sequence>MVELRTVLAFVSSFFGLTTTVVNLLILIAIFGPRRAYYRSHFFYVIYMVGVLIDIVALANCHLLALLPSKGLFLDTFLSSTKLGRLFLFLAWSSRTCQGFTNFFIALNRVTAIVAPIWSQSSIRGLCFTVQFGVGIGVGLVAAVLNVYWCNTSADSWYIQFYDTPSTHLFFDYVFALITFFSMLTIAAYAVLIFNFQSDSRKSVRRSASDQNDREVKNEQSLVYIAICVCTMETMYYVMYCYGFIMNANFQLNLETIYVSYFLFTDLYSGVPPYLLLLFSTPIRQDVKRILSPLMNGVVRRIDNKVTPLSTDEDQV</sequence>
<keyword evidence="2" id="KW-1185">Reference proteome</keyword>
<reference evidence="1" key="2">
    <citation type="submission" date="2022-06" db="UniProtKB">
        <authorList>
            <consortium name="EnsemblMetazoa"/>
        </authorList>
    </citation>
    <scope>IDENTIFICATION</scope>
    <source>
        <strain evidence="1">PS312</strain>
    </source>
</reference>
<dbReference type="InterPro" id="IPR019426">
    <property type="entry name" value="7TM_GPCR_serpentine_rcpt_Srv"/>
</dbReference>
<gene>
    <name evidence="1" type="primary">WBGene00279171</name>
</gene>
<evidence type="ECO:0000313" key="2">
    <source>
        <dbReference type="Proteomes" id="UP000005239"/>
    </source>
</evidence>
<accession>A0A8R1YUN0</accession>
<protein>
    <submittedName>
        <fullName evidence="1">G protein-coupled receptor</fullName>
    </submittedName>
</protein>
<dbReference type="PANTHER" id="PTHR31748">
    <property type="entry name" value="SERPENTINE RECEPTOR, CLASS V"/>
    <property type="match status" value="1"/>
</dbReference>
<evidence type="ECO:0000313" key="1">
    <source>
        <dbReference type="EnsemblMetazoa" id="PPA40802.1"/>
    </source>
</evidence>
<dbReference type="Proteomes" id="UP000005239">
    <property type="component" value="Unassembled WGS sequence"/>
</dbReference>
<dbReference type="EnsemblMetazoa" id="PPA40802.1">
    <property type="protein sequence ID" value="PPA40802.1"/>
    <property type="gene ID" value="WBGene00279171"/>
</dbReference>
<accession>A0A2A6C3J4</accession>
<dbReference type="PANTHER" id="PTHR31748:SF1">
    <property type="entry name" value="SERPENTINE RECEPTOR, CLASS V"/>
    <property type="match status" value="1"/>
</dbReference>
<dbReference type="SUPFAM" id="SSF81321">
    <property type="entry name" value="Family A G protein-coupled receptor-like"/>
    <property type="match status" value="1"/>
</dbReference>
<dbReference type="OrthoDB" id="5798218at2759"/>
<proteinExistence type="predicted"/>